<dbReference type="InterPro" id="IPR050638">
    <property type="entry name" value="AA-Vitamin_Transporters"/>
</dbReference>
<feature type="transmembrane region" description="Helical" evidence="5">
    <location>
        <begin position="12"/>
        <end position="32"/>
    </location>
</feature>
<dbReference type="GO" id="GO:0016020">
    <property type="term" value="C:membrane"/>
    <property type="evidence" value="ECO:0007669"/>
    <property type="project" value="UniProtKB-SubCell"/>
</dbReference>
<evidence type="ECO:0000259" key="6">
    <source>
        <dbReference type="Pfam" id="PF00892"/>
    </source>
</evidence>
<name>A0A645K0R2_9ZZZZ</name>
<dbReference type="PANTHER" id="PTHR32322:SF2">
    <property type="entry name" value="EAMA DOMAIN-CONTAINING PROTEIN"/>
    <property type="match status" value="1"/>
</dbReference>
<dbReference type="Pfam" id="PF00892">
    <property type="entry name" value="EamA"/>
    <property type="match status" value="1"/>
</dbReference>
<gene>
    <name evidence="7" type="ORF">SDC9_212923</name>
</gene>
<dbReference type="PANTHER" id="PTHR32322">
    <property type="entry name" value="INNER MEMBRANE TRANSPORTER"/>
    <property type="match status" value="1"/>
</dbReference>
<dbReference type="InterPro" id="IPR037185">
    <property type="entry name" value="EmrE-like"/>
</dbReference>
<comment type="subcellular location">
    <subcellularLocation>
        <location evidence="1">Membrane</location>
        <topology evidence="1">Multi-pass membrane protein</topology>
    </subcellularLocation>
</comment>
<dbReference type="InterPro" id="IPR000620">
    <property type="entry name" value="EamA_dom"/>
</dbReference>
<dbReference type="SUPFAM" id="SSF103481">
    <property type="entry name" value="Multidrug resistance efflux transporter EmrE"/>
    <property type="match status" value="1"/>
</dbReference>
<reference evidence="7" key="1">
    <citation type="submission" date="2019-08" db="EMBL/GenBank/DDBJ databases">
        <authorList>
            <person name="Kucharzyk K."/>
            <person name="Murdoch R.W."/>
            <person name="Higgins S."/>
            <person name="Loffler F."/>
        </authorList>
    </citation>
    <scope>NUCLEOTIDE SEQUENCE</scope>
</reference>
<comment type="caution">
    <text evidence="7">The sequence shown here is derived from an EMBL/GenBank/DDBJ whole genome shotgun (WGS) entry which is preliminary data.</text>
</comment>
<keyword evidence="3 5" id="KW-1133">Transmembrane helix</keyword>
<accession>A0A645K0R2</accession>
<dbReference type="AlphaFoldDB" id="A0A645K0R2"/>
<evidence type="ECO:0000256" key="2">
    <source>
        <dbReference type="ARBA" id="ARBA00022692"/>
    </source>
</evidence>
<proteinExistence type="predicted"/>
<sequence length="103" mass="10878">MGVPFSIQMSPAFWASFLYLAVFGSVFAFGAYFTLIGRIGPARAAYVGVMSPVIALIVSAAYEGFDWRLATVAGVLLAVAGNVLALWNPRPRAPVAAPLESRA</sequence>
<feature type="transmembrane region" description="Helical" evidence="5">
    <location>
        <begin position="44"/>
        <end position="62"/>
    </location>
</feature>
<keyword evidence="2 5" id="KW-0812">Transmembrane</keyword>
<evidence type="ECO:0000256" key="3">
    <source>
        <dbReference type="ARBA" id="ARBA00022989"/>
    </source>
</evidence>
<organism evidence="7">
    <name type="scientific">bioreactor metagenome</name>
    <dbReference type="NCBI Taxonomy" id="1076179"/>
    <lineage>
        <taxon>unclassified sequences</taxon>
        <taxon>metagenomes</taxon>
        <taxon>ecological metagenomes</taxon>
    </lineage>
</organism>
<evidence type="ECO:0000256" key="4">
    <source>
        <dbReference type="ARBA" id="ARBA00023136"/>
    </source>
</evidence>
<feature type="transmembrane region" description="Helical" evidence="5">
    <location>
        <begin position="68"/>
        <end position="87"/>
    </location>
</feature>
<feature type="domain" description="EamA" evidence="6">
    <location>
        <begin position="10"/>
        <end position="86"/>
    </location>
</feature>
<evidence type="ECO:0000313" key="7">
    <source>
        <dbReference type="EMBL" id="MPN65144.1"/>
    </source>
</evidence>
<dbReference type="EMBL" id="VSSQ01147073">
    <property type="protein sequence ID" value="MPN65144.1"/>
    <property type="molecule type" value="Genomic_DNA"/>
</dbReference>
<evidence type="ECO:0000256" key="5">
    <source>
        <dbReference type="SAM" id="Phobius"/>
    </source>
</evidence>
<keyword evidence="4 5" id="KW-0472">Membrane</keyword>
<evidence type="ECO:0000256" key="1">
    <source>
        <dbReference type="ARBA" id="ARBA00004141"/>
    </source>
</evidence>
<protein>
    <recommendedName>
        <fullName evidence="6">EamA domain-containing protein</fullName>
    </recommendedName>
</protein>